<dbReference type="Gene3D" id="2.130.10.10">
    <property type="entry name" value="YVTN repeat-like/Quinoprotein amine dehydrogenase"/>
    <property type="match status" value="3"/>
</dbReference>
<dbReference type="InterPro" id="IPR052025">
    <property type="entry name" value="Xyloglucanase_GH74"/>
</dbReference>
<protein>
    <recommendedName>
        <fullName evidence="2">Sortilin N-terminal domain-containing protein</fullName>
    </recommendedName>
</protein>
<name>A0A381NQR8_9ZZZZ</name>
<dbReference type="SUPFAM" id="SSF50939">
    <property type="entry name" value="Sialidases"/>
    <property type="match status" value="2"/>
</dbReference>
<proteinExistence type="predicted"/>
<organism evidence="3">
    <name type="scientific">marine metagenome</name>
    <dbReference type="NCBI Taxonomy" id="408172"/>
    <lineage>
        <taxon>unclassified sequences</taxon>
        <taxon>metagenomes</taxon>
        <taxon>ecological metagenomes</taxon>
    </lineage>
</organism>
<dbReference type="Pfam" id="PF15902">
    <property type="entry name" value="Sortilin-Vps10"/>
    <property type="match status" value="1"/>
</dbReference>
<dbReference type="PANTHER" id="PTHR43739:SF5">
    <property type="entry name" value="EXO-ALPHA-SIALIDASE"/>
    <property type="match status" value="1"/>
</dbReference>
<dbReference type="GO" id="GO:0010411">
    <property type="term" value="P:xyloglucan metabolic process"/>
    <property type="evidence" value="ECO:0007669"/>
    <property type="project" value="TreeGrafter"/>
</dbReference>
<dbReference type="PANTHER" id="PTHR43739">
    <property type="entry name" value="XYLOGLUCANASE (EUROFUNG)"/>
    <property type="match status" value="1"/>
</dbReference>
<dbReference type="EMBL" id="UINC01000486">
    <property type="protein sequence ID" value="SUZ56188.1"/>
    <property type="molecule type" value="Genomic_DNA"/>
</dbReference>
<sequence>MKATALRVSILLLLAVTTLHAQTDSRMSMEVFRGLEFRSIGPSLTTGRISDLEIDPNNSNVWYLTVGSGGLWKTVNRGNTWVPIFDEYPSYSLGAVVVDPKDSNVVWLGTGENTHNRSTSWGDGVYKSTDAGATWHQVGLADSQKIQKILIDPRDSDVVYVAAPGPLWNPGGDRGLFKTSDGGESWQRVLHVSNDTGITDAAFKPDNPDVIYAAAYQRRRRNAMTIAGGPEAGIFRSTDAGASWERIENGLPEVEKGRIALGVDARNPDRIYAMVVARGDAGGFFLSDNTGDSWARMSDYSGGDPQYYGEIFVDPHRPDTVWNIEVPIMRSTDKGATWERMAFDMHVDNHEIVFDATDPAHMWIGNDGGLYETYDAGDTWRHFTNLPLSQFYRINADDSRPFYRVCGGAQDNGTICGPSRTLNSAGIRTSDWYRVGGGDGFQAYFDPYDTETVYAQSQNGALTRLNLNTGQRIGIRPTGDQGDAQERGRWHWDSPLLISKHSPGRIYYGGHRLYRSDDRGDNWVPVSGDLTRNLDRRELPIMGKVWDEDAVGLHLYTTTMSVITTLDESSLVEGLLYTGSDDGLFQVSEDGGNNWTRLESIPGLPENTYVTDVFASVRNSDVVFATFNNWQNGDFLPWVMRSDDRGHNWVNITGDLPKRSGTWSVVQDHAAGDLLFVGTEFGVYFTVDGGDHWTELRGGIPKIQARDLHIQRQWNDLVVGTFGRGVYILDDYSALRHVNEDRLSGPAWLFPLRPAPVFAELNQMRPVWGDQTAANPPFGAVLTYHINETESAQQDFVIMITDANGDHVRTLDLPNTSGLQRVAWNLRRETAELPAGTRGGRGRQGTLVSTGSYTATIGRGEADTFIGYGEPQTILVVPLQR</sequence>
<reference evidence="3" key="1">
    <citation type="submission" date="2018-05" db="EMBL/GenBank/DDBJ databases">
        <authorList>
            <person name="Lanie J.A."/>
            <person name="Ng W.-L."/>
            <person name="Kazmierczak K.M."/>
            <person name="Andrzejewski T.M."/>
            <person name="Davidsen T.M."/>
            <person name="Wayne K.J."/>
            <person name="Tettelin H."/>
            <person name="Glass J.I."/>
            <person name="Rusch D."/>
            <person name="Podicherti R."/>
            <person name="Tsui H.-C.T."/>
            <person name="Winkler M.E."/>
        </authorList>
    </citation>
    <scope>NUCLEOTIDE SEQUENCE</scope>
</reference>
<keyword evidence="1" id="KW-0677">Repeat</keyword>
<gene>
    <name evidence="3" type="ORF">METZ01_LOCUS9042</name>
</gene>
<dbReference type="InterPro" id="IPR031778">
    <property type="entry name" value="Sortilin_N"/>
</dbReference>
<dbReference type="CDD" id="cd15482">
    <property type="entry name" value="Sialidase_non-viral"/>
    <property type="match status" value="2"/>
</dbReference>
<feature type="domain" description="Sortilin N-terminal" evidence="2">
    <location>
        <begin position="125"/>
        <end position="255"/>
    </location>
</feature>
<accession>A0A381NQR8</accession>
<dbReference type="InterPro" id="IPR015943">
    <property type="entry name" value="WD40/YVTN_repeat-like_dom_sf"/>
</dbReference>
<evidence type="ECO:0000256" key="1">
    <source>
        <dbReference type="ARBA" id="ARBA00022737"/>
    </source>
</evidence>
<dbReference type="InterPro" id="IPR036278">
    <property type="entry name" value="Sialidase_sf"/>
</dbReference>
<evidence type="ECO:0000313" key="3">
    <source>
        <dbReference type="EMBL" id="SUZ56188.1"/>
    </source>
</evidence>
<dbReference type="AlphaFoldDB" id="A0A381NQR8"/>
<evidence type="ECO:0000259" key="2">
    <source>
        <dbReference type="Pfam" id="PF15902"/>
    </source>
</evidence>